<dbReference type="AlphaFoldDB" id="A0A9D4EYU5"/>
<dbReference type="Proteomes" id="UP000828390">
    <property type="component" value="Unassembled WGS sequence"/>
</dbReference>
<keyword evidence="3" id="KW-1185">Reference proteome</keyword>
<name>A0A9D4EYU5_DREPO</name>
<keyword evidence="1" id="KW-1133">Transmembrane helix</keyword>
<evidence type="ECO:0000256" key="1">
    <source>
        <dbReference type="SAM" id="Phobius"/>
    </source>
</evidence>
<accession>A0A9D4EYU5</accession>
<proteinExistence type="predicted"/>
<gene>
    <name evidence="2" type="ORF">DPMN_164499</name>
</gene>
<reference evidence="2" key="2">
    <citation type="submission" date="2020-11" db="EMBL/GenBank/DDBJ databases">
        <authorList>
            <person name="McCartney M.A."/>
            <person name="Auch B."/>
            <person name="Kono T."/>
            <person name="Mallez S."/>
            <person name="Becker A."/>
            <person name="Gohl D.M."/>
            <person name="Silverstein K.A.T."/>
            <person name="Koren S."/>
            <person name="Bechman K.B."/>
            <person name="Herman A."/>
            <person name="Abrahante J.E."/>
            <person name="Garbe J."/>
        </authorList>
    </citation>
    <scope>NUCLEOTIDE SEQUENCE</scope>
    <source>
        <strain evidence="2">Duluth1</strain>
        <tissue evidence="2">Whole animal</tissue>
    </source>
</reference>
<evidence type="ECO:0000313" key="2">
    <source>
        <dbReference type="EMBL" id="KAH3786392.1"/>
    </source>
</evidence>
<comment type="caution">
    <text evidence="2">The sequence shown here is derived from an EMBL/GenBank/DDBJ whole genome shotgun (WGS) entry which is preliminary data.</text>
</comment>
<feature type="transmembrane region" description="Helical" evidence="1">
    <location>
        <begin position="77"/>
        <end position="96"/>
    </location>
</feature>
<reference evidence="2" key="1">
    <citation type="journal article" date="2019" name="bioRxiv">
        <title>The Genome of the Zebra Mussel, Dreissena polymorpha: A Resource for Invasive Species Research.</title>
        <authorList>
            <person name="McCartney M.A."/>
            <person name="Auch B."/>
            <person name="Kono T."/>
            <person name="Mallez S."/>
            <person name="Zhang Y."/>
            <person name="Obille A."/>
            <person name="Becker A."/>
            <person name="Abrahante J.E."/>
            <person name="Garbe J."/>
            <person name="Badalamenti J.P."/>
            <person name="Herman A."/>
            <person name="Mangelson H."/>
            <person name="Liachko I."/>
            <person name="Sullivan S."/>
            <person name="Sone E.D."/>
            <person name="Koren S."/>
            <person name="Silverstein K.A.T."/>
            <person name="Beckman K.B."/>
            <person name="Gohl D.M."/>
        </authorList>
    </citation>
    <scope>NUCLEOTIDE SEQUENCE</scope>
    <source>
        <strain evidence="2">Duluth1</strain>
        <tissue evidence="2">Whole animal</tissue>
    </source>
</reference>
<keyword evidence="1" id="KW-0812">Transmembrane</keyword>
<protein>
    <submittedName>
        <fullName evidence="2">Uncharacterized protein</fullName>
    </submittedName>
</protein>
<feature type="non-terminal residue" evidence="2">
    <location>
        <position position="1"/>
    </location>
</feature>
<organism evidence="2 3">
    <name type="scientific">Dreissena polymorpha</name>
    <name type="common">Zebra mussel</name>
    <name type="synonym">Mytilus polymorpha</name>
    <dbReference type="NCBI Taxonomy" id="45954"/>
    <lineage>
        <taxon>Eukaryota</taxon>
        <taxon>Metazoa</taxon>
        <taxon>Spiralia</taxon>
        <taxon>Lophotrochozoa</taxon>
        <taxon>Mollusca</taxon>
        <taxon>Bivalvia</taxon>
        <taxon>Autobranchia</taxon>
        <taxon>Heteroconchia</taxon>
        <taxon>Euheterodonta</taxon>
        <taxon>Imparidentia</taxon>
        <taxon>Neoheterodontei</taxon>
        <taxon>Myida</taxon>
        <taxon>Dreissenoidea</taxon>
        <taxon>Dreissenidae</taxon>
        <taxon>Dreissena</taxon>
    </lineage>
</organism>
<sequence>IRIEWDNMSGIVIDPDSMFPMSDDVHTEYRNVDIVLSHYHIVALWILMCNHDCPNGIRHVHVFNPENIVRDMHKSSVAVVVVVVGVVVMVVLVVVIF</sequence>
<dbReference type="EMBL" id="JAIWYP010000008">
    <property type="protein sequence ID" value="KAH3786392.1"/>
    <property type="molecule type" value="Genomic_DNA"/>
</dbReference>
<evidence type="ECO:0000313" key="3">
    <source>
        <dbReference type="Proteomes" id="UP000828390"/>
    </source>
</evidence>
<keyword evidence="1" id="KW-0472">Membrane</keyword>